<gene>
    <name evidence="1" type="primary">ECI3</name>
    <name evidence="1" type="ORF">SPIL2461_LOCUS11337</name>
</gene>
<dbReference type="AlphaFoldDB" id="A0A812S1P2"/>
<dbReference type="Gene3D" id="3.90.226.10">
    <property type="entry name" value="2-enoyl-CoA Hydratase, Chain A, domain 1"/>
    <property type="match status" value="1"/>
</dbReference>
<keyword evidence="2" id="KW-1185">Reference proteome</keyword>
<accession>A0A812S1P2</accession>
<dbReference type="Pfam" id="PF00378">
    <property type="entry name" value="ECH_1"/>
    <property type="match status" value="1"/>
</dbReference>
<sequence length="239" mass="26087">MIHLDRTGDVFTLTMDAGENRWNTTFVRNLAEALDEVEASTGPAALVTLSANEKFFSNGLDLAWVADPDAYPEAGDRVAFGEEFMALMGRIITFPMPTIAAINGHAFGAGFMSALCHDVRFMRADRGFVCANEMQLGMRIPNPELALFRHKLPMNVYFETVQLARRWAGPDALQAGIVQAITPLEELREAAIARATELAPLAANRDNYGGQKEALFGKNAVLNGPHGPAHMLKNAADFH</sequence>
<dbReference type="GO" id="GO:0004165">
    <property type="term" value="F:delta(3)-delta(2)-enoyl-CoA isomerase activity"/>
    <property type="evidence" value="ECO:0007669"/>
    <property type="project" value="TreeGrafter"/>
</dbReference>
<name>A0A812S1P2_SYMPI</name>
<comment type="caution">
    <text evidence="1">The sequence shown here is derived from an EMBL/GenBank/DDBJ whole genome shotgun (WGS) entry which is preliminary data.</text>
</comment>
<protein>
    <submittedName>
        <fullName evidence="1">ECI3 protein</fullName>
    </submittedName>
</protein>
<evidence type="ECO:0000313" key="1">
    <source>
        <dbReference type="EMBL" id="CAE7458860.1"/>
    </source>
</evidence>
<organism evidence="1 2">
    <name type="scientific">Symbiodinium pilosum</name>
    <name type="common">Dinoflagellate</name>
    <dbReference type="NCBI Taxonomy" id="2952"/>
    <lineage>
        <taxon>Eukaryota</taxon>
        <taxon>Sar</taxon>
        <taxon>Alveolata</taxon>
        <taxon>Dinophyceae</taxon>
        <taxon>Suessiales</taxon>
        <taxon>Symbiodiniaceae</taxon>
        <taxon>Symbiodinium</taxon>
    </lineage>
</organism>
<dbReference type="EMBL" id="CAJNIZ010022223">
    <property type="protein sequence ID" value="CAE7458860.1"/>
    <property type="molecule type" value="Genomic_DNA"/>
</dbReference>
<dbReference type="InterPro" id="IPR029045">
    <property type="entry name" value="ClpP/crotonase-like_dom_sf"/>
</dbReference>
<dbReference type="CDD" id="cd06558">
    <property type="entry name" value="crotonase-like"/>
    <property type="match status" value="1"/>
</dbReference>
<dbReference type="SUPFAM" id="SSF52096">
    <property type="entry name" value="ClpP/crotonase"/>
    <property type="match status" value="1"/>
</dbReference>
<reference evidence="1" key="1">
    <citation type="submission" date="2021-02" db="EMBL/GenBank/DDBJ databases">
        <authorList>
            <person name="Dougan E. K."/>
            <person name="Rhodes N."/>
            <person name="Thang M."/>
            <person name="Chan C."/>
        </authorList>
    </citation>
    <scope>NUCLEOTIDE SEQUENCE</scope>
</reference>
<evidence type="ECO:0000313" key="2">
    <source>
        <dbReference type="Proteomes" id="UP000649617"/>
    </source>
</evidence>
<proteinExistence type="predicted"/>
<dbReference type="GO" id="GO:0006635">
    <property type="term" value="P:fatty acid beta-oxidation"/>
    <property type="evidence" value="ECO:0007669"/>
    <property type="project" value="TreeGrafter"/>
</dbReference>
<dbReference type="GO" id="GO:0005777">
    <property type="term" value="C:peroxisome"/>
    <property type="evidence" value="ECO:0007669"/>
    <property type="project" value="TreeGrafter"/>
</dbReference>
<dbReference type="InterPro" id="IPR001753">
    <property type="entry name" value="Enoyl-CoA_hydra/iso"/>
</dbReference>
<dbReference type="PANTHER" id="PTHR11941">
    <property type="entry name" value="ENOYL-COA HYDRATASE-RELATED"/>
    <property type="match status" value="1"/>
</dbReference>
<dbReference type="OrthoDB" id="410701at2759"/>
<dbReference type="PANTHER" id="PTHR11941:SF75">
    <property type="entry name" value="ENOYL-COA HYDRATASE_ISOMERASE FAMILY PROTEIN"/>
    <property type="match status" value="1"/>
</dbReference>
<dbReference type="Proteomes" id="UP000649617">
    <property type="component" value="Unassembled WGS sequence"/>
</dbReference>